<name>A0A8S5REX0_9VIRU</name>
<dbReference type="PROSITE" id="PS51898">
    <property type="entry name" value="TYR_RECOMBINASE"/>
    <property type="match status" value="1"/>
</dbReference>
<feature type="domain" description="Core-binding (CB)" evidence="7">
    <location>
        <begin position="1"/>
        <end position="90"/>
    </location>
</feature>
<accession>A0A8S5REX0</accession>
<protein>
    <submittedName>
        <fullName evidence="8">SITE SPECIFIC RECOMBINASE XERD</fullName>
    </submittedName>
</protein>
<sequence>MEMIINRFERELLRAETSANTIKAYKSDLAKFYDYIKINLGDDIGFEESLSLIEYRELEDFVFYLEDKNYSRSTINRVIMALKTFFNYYSKYTGSNPSQGLKGYKKTMPKQKKILTKEEVEKILNQTQTKRYGEKNVDFNSQRDRFLLALLSTTGLRIEEALSIKLKDIDDYENYKMININIHNEDSTKLNKRVPIAGKVLEYYKNYISEYEKKFDLKDDSYLIVSARSGKKLETKSSNIMIKKYCDELGIKGVTNHCFRHYANIALMAVGAPDSIRNKILGWSCKGDMGTTVYFHSTEEIDKIMVEYCSKILE</sequence>
<dbReference type="InterPro" id="IPR050090">
    <property type="entry name" value="Tyrosine_recombinase_XerCD"/>
</dbReference>
<dbReference type="Gene3D" id="1.10.150.130">
    <property type="match status" value="1"/>
</dbReference>
<dbReference type="InterPro" id="IPR002104">
    <property type="entry name" value="Integrase_catalytic"/>
</dbReference>
<dbReference type="PROSITE" id="PS51900">
    <property type="entry name" value="CB"/>
    <property type="match status" value="1"/>
</dbReference>
<dbReference type="InterPro" id="IPR011010">
    <property type="entry name" value="DNA_brk_join_enz"/>
</dbReference>
<proteinExistence type="inferred from homology"/>
<evidence type="ECO:0000256" key="4">
    <source>
        <dbReference type="ARBA" id="ARBA00023172"/>
    </source>
</evidence>
<dbReference type="CDD" id="cd00397">
    <property type="entry name" value="DNA_BRE_C"/>
    <property type="match status" value="1"/>
</dbReference>
<evidence type="ECO:0000256" key="5">
    <source>
        <dbReference type="PROSITE-ProRule" id="PRU01248"/>
    </source>
</evidence>
<evidence type="ECO:0000259" key="7">
    <source>
        <dbReference type="PROSITE" id="PS51900"/>
    </source>
</evidence>
<keyword evidence="4" id="KW-0233">DNA recombination</keyword>
<dbReference type="GO" id="GO:0015074">
    <property type="term" value="P:DNA integration"/>
    <property type="evidence" value="ECO:0007669"/>
    <property type="project" value="UniProtKB-KW"/>
</dbReference>
<evidence type="ECO:0000256" key="1">
    <source>
        <dbReference type="ARBA" id="ARBA00008857"/>
    </source>
</evidence>
<dbReference type="InterPro" id="IPR013762">
    <property type="entry name" value="Integrase-like_cat_sf"/>
</dbReference>
<comment type="similarity">
    <text evidence="1">Belongs to the 'phage' integrase family.</text>
</comment>
<dbReference type="EMBL" id="BK059101">
    <property type="protein sequence ID" value="DAE29936.1"/>
    <property type="molecule type" value="Genomic_DNA"/>
</dbReference>
<dbReference type="Gene3D" id="1.10.443.10">
    <property type="entry name" value="Intergrase catalytic core"/>
    <property type="match status" value="1"/>
</dbReference>
<feature type="domain" description="Tyr recombinase" evidence="6">
    <location>
        <begin position="110"/>
        <end position="307"/>
    </location>
</feature>
<evidence type="ECO:0000256" key="2">
    <source>
        <dbReference type="ARBA" id="ARBA00022908"/>
    </source>
</evidence>
<dbReference type="PANTHER" id="PTHR30349:SF41">
    <property type="entry name" value="INTEGRASE_RECOMBINASE PROTEIN MJ0367-RELATED"/>
    <property type="match status" value="1"/>
</dbReference>
<dbReference type="PANTHER" id="PTHR30349">
    <property type="entry name" value="PHAGE INTEGRASE-RELATED"/>
    <property type="match status" value="1"/>
</dbReference>
<keyword evidence="3 5" id="KW-0238">DNA-binding</keyword>
<evidence type="ECO:0000259" key="6">
    <source>
        <dbReference type="PROSITE" id="PS51898"/>
    </source>
</evidence>
<dbReference type="SUPFAM" id="SSF56349">
    <property type="entry name" value="DNA breaking-rejoining enzymes"/>
    <property type="match status" value="1"/>
</dbReference>
<reference evidence="8" key="1">
    <citation type="journal article" date="2021" name="Proc. Natl. Acad. Sci. U.S.A.">
        <title>A Catalog of Tens of Thousands of Viruses from Human Metagenomes Reveals Hidden Associations with Chronic Diseases.</title>
        <authorList>
            <person name="Tisza M.J."/>
            <person name="Buck C.B."/>
        </authorList>
    </citation>
    <scope>NUCLEOTIDE SEQUENCE</scope>
    <source>
        <strain evidence="8">CtE0n6</strain>
    </source>
</reference>
<dbReference type="InterPro" id="IPR044068">
    <property type="entry name" value="CB"/>
</dbReference>
<dbReference type="Pfam" id="PF02899">
    <property type="entry name" value="Phage_int_SAM_1"/>
    <property type="match status" value="1"/>
</dbReference>
<keyword evidence="2" id="KW-0229">DNA integration</keyword>
<dbReference type="GO" id="GO:0003677">
    <property type="term" value="F:DNA binding"/>
    <property type="evidence" value="ECO:0007669"/>
    <property type="project" value="UniProtKB-UniRule"/>
</dbReference>
<dbReference type="Pfam" id="PF00589">
    <property type="entry name" value="Phage_integrase"/>
    <property type="match status" value="1"/>
</dbReference>
<evidence type="ECO:0000256" key="3">
    <source>
        <dbReference type="ARBA" id="ARBA00023125"/>
    </source>
</evidence>
<evidence type="ECO:0000313" key="8">
    <source>
        <dbReference type="EMBL" id="DAE29936.1"/>
    </source>
</evidence>
<dbReference type="GO" id="GO:0006310">
    <property type="term" value="P:DNA recombination"/>
    <property type="evidence" value="ECO:0007669"/>
    <property type="project" value="UniProtKB-KW"/>
</dbReference>
<dbReference type="InterPro" id="IPR010998">
    <property type="entry name" value="Integrase_recombinase_N"/>
</dbReference>
<organism evidence="8">
    <name type="scientific">virus sp. ctE0n6</name>
    <dbReference type="NCBI Taxonomy" id="2827985"/>
    <lineage>
        <taxon>Viruses</taxon>
    </lineage>
</organism>
<dbReference type="InterPro" id="IPR004107">
    <property type="entry name" value="Integrase_SAM-like_N"/>
</dbReference>